<evidence type="ECO:0000313" key="1">
    <source>
        <dbReference type="EMBL" id="MFC5006701.1"/>
    </source>
</evidence>
<protein>
    <submittedName>
        <fullName evidence="1">Uncharacterized protein</fullName>
    </submittedName>
</protein>
<gene>
    <name evidence="1" type="ORF">ACFPIJ_53935</name>
</gene>
<dbReference type="Proteomes" id="UP001595912">
    <property type="component" value="Unassembled WGS sequence"/>
</dbReference>
<sequence>MGHCITGLILPGPLDARAVADWDVTEVPLGAGLRLAHVTHYFTAYWQVRHGETGRLDLPPGLPAVFPDEGVVLSLAAALTGAADVSQIPPCALVMTDYFGGAGGQWACVFVAGRRPGHQ</sequence>
<comment type="caution">
    <text evidence="1">The sequence shown here is derived from an EMBL/GenBank/DDBJ whole genome shotgun (WGS) entry which is preliminary data.</text>
</comment>
<keyword evidence="2" id="KW-1185">Reference proteome</keyword>
<organism evidence="1 2">
    <name type="scientific">Dactylosporangium cerinum</name>
    <dbReference type="NCBI Taxonomy" id="1434730"/>
    <lineage>
        <taxon>Bacteria</taxon>
        <taxon>Bacillati</taxon>
        <taxon>Actinomycetota</taxon>
        <taxon>Actinomycetes</taxon>
        <taxon>Micromonosporales</taxon>
        <taxon>Micromonosporaceae</taxon>
        <taxon>Dactylosporangium</taxon>
    </lineage>
</organism>
<proteinExistence type="predicted"/>
<reference evidence="2" key="1">
    <citation type="journal article" date="2019" name="Int. J. Syst. Evol. Microbiol.">
        <title>The Global Catalogue of Microorganisms (GCM) 10K type strain sequencing project: providing services to taxonomists for standard genome sequencing and annotation.</title>
        <authorList>
            <consortium name="The Broad Institute Genomics Platform"/>
            <consortium name="The Broad Institute Genome Sequencing Center for Infectious Disease"/>
            <person name="Wu L."/>
            <person name="Ma J."/>
        </authorList>
    </citation>
    <scope>NUCLEOTIDE SEQUENCE [LARGE SCALE GENOMIC DNA]</scope>
    <source>
        <strain evidence="2">CGMCC 4.7152</strain>
    </source>
</reference>
<name>A0ABV9WD69_9ACTN</name>
<evidence type="ECO:0000313" key="2">
    <source>
        <dbReference type="Proteomes" id="UP001595912"/>
    </source>
</evidence>
<dbReference type="RefSeq" id="WP_380127336.1">
    <property type="nucleotide sequence ID" value="NZ_JBHSIU010000105.1"/>
</dbReference>
<dbReference type="EMBL" id="JBHSIU010000105">
    <property type="protein sequence ID" value="MFC5006701.1"/>
    <property type="molecule type" value="Genomic_DNA"/>
</dbReference>
<accession>A0ABV9WD69</accession>